<name>A0A8X7C455_9ARAC</name>
<dbReference type="Proteomes" id="UP000886998">
    <property type="component" value="Unassembled WGS sequence"/>
</dbReference>
<keyword evidence="21" id="KW-1185">Reference proteome</keyword>
<keyword evidence="13" id="KW-0443">Lipid metabolism</keyword>
<evidence type="ECO:0000313" key="20">
    <source>
        <dbReference type="EMBL" id="GFY54915.1"/>
    </source>
</evidence>
<dbReference type="InterPro" id="IPR015222">
    <property type="entry name" value="Tam41"/>
</dbReference>
<evidence type="ECO:0000256" key="13">
    <source>
        <dbReference type="ARBA" id="ARBA00023098"/>
    </source>
</evidence>
<evidence type="ECO:0000256" key="4">
    <source>
        <dbReference type="ARBA" id="ARBA00005189"/>
    </source>
</evidence>
<dbReference type="OrthoDB" id="341477at2759"/>
<comment type="cofactor">
    <cofactor evidence="1">
        <name>Mg(2+)</name>
        <dbReference type="ChEBI" id="CHEBI:18420"/>
    </cofactor>
</comment>
<keyword evidence="15" id="KW-0472">Membrane</keyword>
<dbReference type="GO" id="GO:0004605">
    <property type="term" value="F:phosphatidate cytidylyltransferase activity"/>
    <property type="evidence" value="ECO:0007669"/>
    <property type="project" value="UniProtKB-EC"/>
</dbReference>
<reference evidence="20" key="1">
    <citation type="submission" date="2020-08" db="EMBL/GenBank/DDBJ databases">
        <title>Multicomponent nature underlies the extraordinary mechanical properties of spider dragline silk.</title>
        <authorList>
            <person name="Kono N."/>
            <person name="Nakamura H."/>
            <person name="Mori M."/>
            <person name="Yoshida Y."/>
            <person name="Ohtoshi R."/>
            <person name="Malay A.D."/>
            <person name="Moran D.A.P."/>
            <person name="Tomita M."/>
            <person name="Numata K."/>
            <person name="Arakawa K."/>
        </authorList>
    </citation>
    <scope>NUCLEOTIDE SEQUENCE</scope>
</reference>
<keyword evidence="12" id="KW-0460">Magnesium</keyword>
<evidence type="ECO:0000256" key="6">
    <source>
        <dbReference type="ARBA" id="ARBA00012487"/>
    </source>
</evidence>
<dbReference type="Pfam" id="PF09139">
    <property type="entry name" value="Tam41_Mmp37"/>
    <property type="match status" value="1"/>
</dbReference>
<keyword evidence="16" id="KW-0594">Phospholipid biosynthesis</keyword>
<keyword evidence="9" id="KW-0808">Transferase</keyword>
<evidence type="ECO:0000256" key="10">
    <source>
        <dbReference type="ARBA" id="ARBA00022695"/>
    </source>
</evidence>
<evidence type="ECO:0000256" key="8">
    <source>
        <dbReference type="ARBA" id="ARBA00022516"/>
    </source>
</evidence>
<evidence type="ECO:0000256" key="7">
    <source>
        <dbReference type="ARBA" id="ARBA00018337"/>
    </source>
</evidence>
<evidence type="ECO:0000313" key="21">
    <source>
        <dbReference type="Proteomes" id="UP000886998"/>
    </source>
</evidence>
<organism evidence="20 21">
    <name type="scientific">Trichonephila inaurata madagascariensis</name>
    <dbReference type="NCBI Taxonomy" id="2747483"/>
    <lineage>
        <taxon>Eukaryota</taxon>
        <taxon>Metazoa</taxon>
        <taxon>Ecdysozoa</taxon>
        <taxon>Arthropoda</taxon>
        <taxon>Chelicerata</taxon>
        <taxon>Arachnida</taxon>
        <taxon>Araneae</taxon>
        <taxon>Araneomorphae</taxon>
        <taxon>Entelegynae</taxon>
        <taxon>Araneoidea</taxon>
        <taxon>Nephilidae</taxon>
        <taxon>Trichonephila</taxon>
        <taxon>Trichonephila inaurata</taxon>
    </lineage>
</organism>
<keyword evidence="14" id="KW-0496">Mitochondrion</keyword>
<evidence type="ECO:0000256" key="14">
    <source>
        <dbReference type="ARBA" id="ARBA00023128"/>
    </source>
</evidence>
<evidence type="ECO:0000256" key="1">
    <source>
        <dbReference type="ARBA" id="ARBA00001946"/>
    </source>
</evidence>
<evidence type="ECO:0000256" key="19">
    <source>
        <dbReference type="ARBA" id="ARBA00031502"/>
    </source>
</evidence>
<gene>
    <name evidence="20" type="primary">tamm41</name>
    <name evidence="20" type="ORF">TNIN_27901</name>
</gene>
<evidence type="ECO:0000256" key="5">
    <source>
        <dbReference type="ARBA" id="ARBA00005458"/>
    </source>
</evidence>
<evidence type="ECO:0000256" key="17">
    <source>
        <dbReference type="ARBA" id="ARBA00023264"/>
    </source>
</evidence>
<comment type="caution">
    <text evidence="20">The sequence shown here is derived from an EMBL/GenBank/DDBJ whole genome shotgun (WGS) entry which is preliminary data.</text>
</comment>
<keyword evidence="8" id="KW-0444">Lipid biosynthesis</keyword>
<protein>
    <recommendedName>
        <fullName evidence="7">Phosphatidate cytidylyltransferase, mitochondrial</fullName>
        <ecNumber evidence="6">2.7.7.41</ecNumber>
    </recommendedName>
    <alternativeName>
        <fullName evidence="18">CDP-diacylglycerol synthase</fullName>
    </alternativeName>
    <alternativeName>
        <fullName evidence="19">Mitochondrial translocator assembly and maintenance protein 41 homolog</fullName>
    </alternativeName>
</protein>
<keyword evidence="11" id="KW-0999">Mitochondrion inner membrane</keyword>
<evidence type="ECO:0000256" key="3">
    <source>
        <dbReference type="ARBA" id="ARBA00005119"/>
    </source>
</evidence>
<comment type="subcellular location">
    <subcellularLocation>
        <location evidence="2">Mitochondrion inner membrane</location>
        <topology evidence="2">Peripheral membrane protein</topology>
        <orientation evidence="2">Matrix side</orientation>
    </subcellularLocation>
</comment>
<proteinExistence type="inferred from homology"/>
<evidence type="ECO:0000256" key="18">
    <source>
        <dbReference type="ARBA" id="ARBA00029893"/>
    </source>
</evidence>
<sequence>MASSAKIFDSIIARFPQRFSLAFAYGSSVFSQGNKNNQKNMIDFIFCVDDPLAWHQANVKILKKVENTDVQQALLTNLQSALHASLLCLPENFTEEELYLKIADLSYAGDFRMYFGEDKQKVENIVKNQVPHFRSLYADQLKLMPQLHWNQTNSTIEQDGSSATTLHHLNLLPKTVQHNLLVKWNKDGRHRDIEEVLESLAHDPECSDMVKKAIQDITWWSSITQSIKGILTAGVIKSLKYSSRKVKKMLTSMKK</sequence>
<dbReference type="PANTHER" id="PTHR13619:SF0">
    <property type="entry name" value="PHOSPHATIDATE CYTIDYLYLTRANSFERASE, MITOCHONDRIAL"/>
    <property type="match status" value="1"/>
</dbReference>
<evidence type="ECO:0000256" key="15">
    <source>
        <dbReference type="ARBA" id="ARBA00023136"/>
    </source>
</evidence>
<evidence type="ECO:0000256" key="11">
    <source>
        <dbReference type="ARBA" id="ARBA00022792"/>
    </source>
</evidence>
<evidence type="ECO:0000256" key="2">
    <source>
        <dbReference type="ARBA" id="ARBA00004443"/>
    </source>
</evidence>
<comment type="similarity">
    <text evidence="5">Belongs to the TAM41 family.</text>
</comment>
<dbReference type="GO" id="GO:0016024">
    <property type="term" value="P:CDP-diacylglycerol biosynthetic process"/>
    <property type="evidence" value="ECO:0007669"/>
    <property type="project" value="TreeGrafter"/>
</dbReference>
<comment type="pathway">
    <text evidence="4">Lipid metabolism.</text>
</comment>
<comment type="pathway">
    <text evidence="3">Phospholipid metabolism; CDP-diacylglycerol biosynthesis; CDP-diacylglycerol from sn-glycerol 3-phosphate: step 3/3.</text>
</comment>
<dbReference type="PANTHER" id="PTHR13619">
    <property type="entry name" value="PHOSPHATIDATE CYTIDYLYLTRANSFERASE, MITOCHONDRIAL"/>
    <property type="match status" value="1"/>
</dbReference>
<evidence type="ECO:0000256" key="16">
    <source>
        <dbReference type="ARBA" id="ARBA00023209"/>
    </source>
</evidence>
<dbReference type="AlphaFoldDB" id="A0A8X7C455"/>
<evidence type="ECO:0000256" key="9">
    <source>
        <dbReference type="ARBA" id="ARBA00022679"/>
    </source>
</evidence>
<dbReference type="EC" id="2.7.7.41" evidence="6"/>
<accession>A0A8X7C455</accession>
<dbReference type="GO" id="GO:0032049">
    <property type="term" value="P:cardiolipin biosynthetic process"/>
    <property type="evidence" value="ECO:0007669"/>
    <property type="project" value="InterPro"/>
</dbReference>
<evidence type="ECO:0000256" key="12">
    <source>
        <dbReference type="ARBA" id="ARBA00022842"/>
    </source>
</evidence>
<dbReference type="GO" id="GO:0005743">
    <property type="term" value="C:mitochondrial inner membrane"/>
    <property type="evidence" value="ECO:0007669"/>
    <property type="project" value="UniProtKB-SubCell"/>
</dbReference>
<keyword evidence="10 20" id="KW-0548">Nucleotidyltransferase</keyword>
<keyword evidence="17" id="KW-1208">Phospholipid metabolism</keyword>
<dbReference type="EMBL" id="BMAV01010078">
    <property type="protein sequence ID" value="GFY54915.1"/>
    <property type="molecule type" value="Genomic_DNA"/>
</dbReference>